<dbReference type="Pfam" id="PF00172">
    <property type="entry name" value="Zn_clus"/>
    <property type="match status" value="1"/>
</dbReference>
<feature type="domain" description="Zn(2)-C6 fungal-type" evidence="4">
    <location>
        <begin position="15"/>
        <end position="45"/>
    </location>
</feature>
<evidence type="ECO:0000313" key="5">
    <source>
        <dbReference type="EMBL" id="QBM87299.1"/>
    </source>
</evidence>
<feature type="region of interest" description="Disordered" evidence="3">
    <location>
        <begin position="176"/>
        <end position="202"/>
    </location>
</feature>
<keyword evidence="2" id="KW-0539">Nucleus</keyword>
<dbReference type="InterPro" id="IPR036864">
    <property type="entry name" value="Zn2-C6_fun-type_DNA-bd_sf"/>
</dbReference>
<dbReference type="Proteomes" id="UP000292447">
    <property type="component" value="Chromosome II"/>
</dbReference>
<evidence type="ECO:0000259" key="4">
    <source>
        <dbReference type="PROSITE" id="PS50048"/>
    </source>
</evidence>
<dbReference type="GO" id="GO:0008270">
    <property type="term" value="F:zinc ion binding"/>
    <property type="evidence" value="ECO:0007669"/>
    <property type="project" value="InterPro"/>
</dbReference>
<dbReference type="PROSITE" id="PS00463">
    <property type="entry name" value="ZN2_CY6_FUNGAL_1"/>
    <property type="match status" value="1"/>
</dbReference>
<dbReference type="Pfam" id="PF11951">
    <property type="entry name" value="Fungal_trans_2"/>
    <property type="match status" value="1"/>
</dbReference>
<keyword evidence="6" id="KW-1185">Reference proteome</keyword>
<evidence type="ECO:0000256" key="1">
    <source>
        <dbReference type="ARBA" id="ARBA00004123"/>
    </source>
</evidence>
<comment type="subcellular location">
    <subcellularLocation>
        <location evidence="1">Nucleus</location>
    </subcellularLocation>
</comment>
<dbReference type="InterPro" id="IPR001138">
    <property type="entry name" value="Zn2Cys6_DnaBD"/>
</dbReference>
<dbReference type="GO" id="GO:0045944">
    <property type="term" value="P:positive regulation of transcription by RNA polymerase II"/>
    <property type="evidence" value="ECO:0007669"/>
    <property type="project" value="TreeGrafter"/>
</dbReference>
<feature type="compositionally biased region" description="Basic and acidic residues" evidence="3">
    <location>
        <begin position="179"/>
        <end position="188"/>
    </location>
</feature>
<evidence type="ECO:0000313" key="6">
    <source>
        <dbReference type="Proteomes" id="UP000292447"/>
    </source>
</evidence>
<proteinExistence type="predicted"/>
<dbReference type="AlphaFoldDB" id="A0A4P6XKP8"/>
<dbReference type="EMBL" id="CP034457">
    <property type="protein sequence ID" value="QBM87299.1"/>
    <property type="molecule type" value="Genomic_DNA"/>
</dbReference>
<organism evidence="5 6">
    <name type="scientific">Metschnikowia aff. pulcherrima</name>
    <dbReference type="NCBI Taxonomy" id="2163413"/>
    <lineage>
        <taxon>Eukaryota</taxon>
        <taxon>Fungi</taxon>
        <taxon>Dikarya</taxon>
        <taxon>Ascomycota</taxon>
        <taxon>Saccharomycotina</taxon>
        <taxon>Pichiomycetes</taxon>
        <taxon>Metschnikowiaceae</taxon>
        <taxon>Metschnikowia</taxon>
    </lineage>
</organism>
<evidence type="ECO:0000256" key="3">
    <source>
        <dbReference type="SAM" id="MobiDB-lite"/>
    </source>
</evidence>
<dbReference type="PROSITE" id="PS50048">
    <property type="entry name" value="ZN2_CY6_FUNGAL_2"/>
    <property type="match status" value="1"/>
</dbReference>
<protein>
    <submittedName>
        <fullName evidence="5">Zn(2)-Cys(6) binuclear cluster domain-containing protein</fullName>
    </submittedName>
</protein>
<name>A0A4P6XKP8_9ASCO</name>
<reference evidence="6" key="1">
    <citation type="submission" date="2019-03" db="EMBL/GenBank/DDBJ databases">
        <title>Snf2 controls pulcherriminic acid biosynthesis and connects pigmentation and antifungal activity of the yeast Metschnikowia pulcherrima.</title>
        <authorList>
            <person name="Gore-Lloyd D."/>
            <person name="Sumann I."/>
            <person name="Brachmann A.O."/>
            <person name="Schneeberger K."/>
            <person name="Ortiz-Merino R.A."/>
            <person name="Moreno-Beltran M."/>
            <person name="Schlaefli M."/>
            <person name="Kirner P."/>
            <person name="Santos Kron A."/>
            <person name="Wolfe K.H."/>
            <person name="Piel J."/>
            <person name="Ahrens C.H."/>
            <person name="Henk D."/>
            <person name="Freimoser F.M."/>
        </authorList>
    </citation>
    <scope>NUCLEOTIDE SEQUENCE [LARGE SCALE GENOMIC DNA]</scope>
    <source>
        <strain evidence="6">APC 1.2</strain>
    </source>
</reference>
<dbReference type="STRING" id="2163413.A0A4P6XKP8"/>
<dbReference type="Gene3D" id="4.10.240.10">
    <property type="entry name" value="Zn(2)-C6 fungal-type DNA-binding domain"/>
    <property type="match status" value="1"/>
</dbReference>
<dbReference type="PANTHER" id="PTHR37534">
    <property type="entry name" value="TRANSCRIPTIONAL ACTIVATOR PROTEIN UGA3"/>
    <property type="match status" value="1"/>
</dbReference>
<dbReference type="GO" id="GO:0000981">
    <property type="term" value="F:DNA-binding transcription factor activity, RNA polymerase II-specific"/>
    <property type="evidence" value="ECO:0007669"/>
    <property type="project" value="InterPro"/>
</dbReference>
<dbReference type="SMART" id="SM00066">
    <property type="entry name" value="GAL4"/>
    <property type="match status" value="1"/>
</dbReference>
<sequence>MLSVEKKKITRSRLGCHRCKRLKVKCSEEKPACTTCVKAGEKCDYSLKLTWGGRPYKNTQKQANLARNGNGLVSAGFNALLMTRGLLSVSTSVGSMMEFVSNDFGPGTPLATPMNAANSTNSTSKLRVMNAHATLTSQGSQKGLDLAPRALSATTQHENWATASGIGQILVHSNPLSDVRSKESEPDNHMQNPEALSVDMAPGPDLLRYADPTITHLDPGKVSTPDFFATPQAAPNIDTPRSENVFSGQNIDFSDSFSADLARIERAFPSEQRLPFFNAILGPSPPRKDSLDAEELELELASVLDNSPQKTGLLIRKRNELWQLALTQHLIPPLIVPLPEILLKVPYYRQLLHFWINVPAENLVPAPYLYKDNPFKKILPQMAMHYPGLLTTILAFAARARDDLEGSVGTHLKIIDQLLGRSCDELLKQLQDESEQTSDGTFATSLLLSCYEVCHSNDFNKHRAHNTGASQIMLARTRKLRLLGDSPVTPNDDARSLSSTSSLSKRNESDIAYFLLRWFMYVDVIGALSSTRDRGKYLRAYRNHDSYTPVETIPHLDTSGRDIDFLLGFDPELLPHFVNISLLIDEVEKYTAMPENDPSCLPLYITTAALELKDKFYRSYEAGEAKRLMMFDEMIEKNGKISHGRSKDLMTKDNILRSTNKLYYDMGLLNLYRRVLLLPRLSMLVQDLITEMTEIFEYYIEPGSPAQICTIFGLFCAGCDNLNDEKKQFYCERFQGLARQENMNAAKSLVIMNRCWDTGEDWITAANRLDIDLVLM</sequence>
<dbReference type="PANTHER" id="PTHR37534:SF43">
    <property type="entry name" value="FINGER DOMAIN PROTEIN, PUTATIVE (AFU_ORTHOLOGUE AFUA_1G01850)-RELATED"/>
    <property type="match status" value="1"/>
</dbReference>
<accession>A0A4P6XKP8</accession>
<dbReference type="GO" id="GO:0005634">
    <property type="term" value="C:nucleus"/>
    <property type="evidence" value="ECO:0007669"/>
    <property type="project" value="UniProtKB-SubCell"/>
</dbReference>
<gene>
    <name evidence="5" type="primary">MPUL0B05010</name>
    <name evidence="5" type="ORF">METSCH_B05010</name>
</gene>
<dbReference type="CDD" id="cd00067">
    <property type="entry name" value="GAL4"/>
    <property type="match status" value="1"/>
</dbReference>
<dbReference type="GO" id="GO:0000976">
    <property type="term" value="F:transcription cis-regulatory region binding"/>
    <property type="evidence" value="ECO:0007669"/>
    <property type="project" value="TreeGrafter"/>
</dbReference>
<dbReference type="SUPFAM" id="SSF57701">
    <property type="entry name" value="Zn2/Cys6 DNA-binding domain"/>
    <property type="match status" value="1"/>
</dbReference>
<dbReference type="InterPro" id="IPR021858">
    <property type="entry name" value="Fun_TF"/>
</dbReference>
<evidence type="ECO:0000256" key="2">
    <source>
        <dbReference type="ARBA" id="ARBA00023242"/>
    </source>
</evidence>